<evidence type="ECO:0000313" key="2">
    <source>
        <dbReference type="EMBL" id="TQO21078.1"/>
    </source>
</evidence>
<dbReference type="RefSeq" id="WP_141991285.1">
    <property type="nucleotide sequence ID" value="NZ_VFRA01000001.1"/>
</dbReference>
<keyword evidence="3" id="KW-1185">Reference proteome</keyword>
<comment type="caution">
    <text evidence="2">The sequence shown here is derived from an EMBL/GenBank/DDBJ whole genome shotgun (WGS) entry which is preliminary data.</text>
</comment>
<dbReference type="EMBL" id="VFRA01000001">
    <property type="protein sequence ID" value="TQO21078.1"/>
    <property type="molecule type" value="Genomic_DNA"/>
</dbReference>
<proteinExistence type="predicted"/>
<feature type="transmembrane region" description="Helical" evidence="1">
    <location>
        <begin position="56"/>
        <end position="75"/>
    </location>
</feature>
<dbReference type="OrthoDB" id="5126312at2"/>
<organism evidence="2 3">
    <name type="scientific">Rhodoglobus vestalii</name>
    <dbReference type="NCBI Taxonomy" id="193384"/>
    <lineage>
        <taxon>Bacteria</taxon>
        <taxon>Bacillati</taxon>
        <taxon>Actinomycetota</taxon>
        <taxon>Actinomycetes</taxon>
        <taxon>Micrococcales</taxon>
        <taxon>Microbacteriaceae</taxon>
        <taxon>Rhodoglobus</taxon>
    </lineage>
</organism>
<evidence type="ECO:0000313" key="3">
    <source>
        <dbReference type="Proteomes" id="UP000316560"/>
    </source>
</evidence>
<keyword evidence="1" id="KW-0472">Membrane</keyword>
<evidence type="ECO:0000256" key="1">
    <source>
        <dbReference type="SAM" id="Phobius"/>
    </source>
</evidence>
<keyword evidence="1" id="KW-0812">Transmembrane</keyword>
<sequence length="250" mass="26134">MSLDLRLSVPVAAAWLVAVLLIGTPQWAVMSAVVLWLAAGMATATALASRRSLMSSIALACALAALCSTSVAMHADSRQPDALNDFAARNTQVEVRGITTSTVRTDAEYFQAQLSSAGVNGQTVPLSSPALIFREGNYFGMTDADPAPPAHEWGIGVQFSVTGTLTATEPGDGRAVLVFASDEPQWRADPPAAVEWANQLRRTFATEAAMLPGGGGQLIGGLAIGDTAAVSEELDAAMKTSSLARRYLQR</sequence>
<keyword evidence="1" id="KW-1133">Transmembrane helix</keyword>
<protein>
    <submittedName>
        <fullName evidence="2">Uncharacterized protein DUF4131</fullName>
    </submittedName>
</protein>
<accession>A0A8H2K8Y3</accession>
<reference evidence="2 3" key="1">
    <citation type="submission" date="2019-06" db="EMBL/GenBank/DDBJ databases">
        <title>Sequencing the genomes of 1000 actinobacteria strains.</title>
        <authorList>
            <person name="Klenk H.-P."/>
        </authorList>
    </citation>
    <scope>NUCLEOTIDE SEQUENCE [LARGE SCALE GENOMIC DNA]</scope>
    <source>
        <strain evidence="2 3">DSM 21947</strain>
    </source>
</reference>
<name>A0A8H2K8Y3_9MICO</name>
<dbReference type="AlphaFoldDB" id="A0A8H2K8Y3"/>
<gene>
    <name evidence="2" type="ORF">FB472_2747</name>
</gene>
<dbReference type="Proteomes" id="UP000316560">
    <property type="component" value="Unassembled WGS sequence"/>
</dbReference>